<comment type="cofactor">
    <cofactor evidence="6">
        <name>[2Fe-2S] cluster</name>
        <dbReference type="ChEBI" id="CHEBI:190135"/>
    </cofactor>
</comment>
<reference evidence="9 10" key="1">
    <citation type="submission" date="2017-09" db="EMBL/GenBank/DDBJ databases">
        <title>Depth-based differentiation of microbial function through sediment-hosted aquifers and enrichment of novel symbionts in the deep terrestrial subsurface.</title>
        <authorList>
            <person name="Probst A.J."/>
            <person name="Ladd B."/>
            <person name="Jarett J.K."/>
            <person name="Geller-Mcgrath D.E."/>
            <person name="Sieber C.M."/>
            <person name="Emerson J.B."/>
            <person name="Anantharaman K."/>
            <person name="Thomas B.C."/>
            <person name="Malmstrom R."/>
            <person name="Stieglmeier M."/>
            <person name="Klingl A."/>
            <person name="Woyke T."/>
            <person name="Ryan C.M."/>
            <person name="Banfield J.F."/>
        </authorList>
    </citation>
    <scope>NUCLEOTIDE SEQUENCE [LARGE SCALE GENOMIC DNA]</scope>
    <source>
        <strain evidence="9">CG08_land_8_20_14_0_20_40_16</strain>
    </source>
</reference>
<evidence type="ECO:0000256" key="2">
    <source>
        <dbReference type="ARBA" id="ARBA00022723"/>
    </source>
</evidence>
<keyword evidence="1" id="KW-0001">2Fe-2S</keyword>
<accession>A0A2H0YX92</accession>
<evidence type="ECO:0000256" key="1">
    <source>
        <dbReference type="ARBA" id="ARBA00022714"/>
    </source>
</evidence>
<gene>
    <name evidence="9" type="ORF">COT24_03930</name>
</gene>
<protein>
    <submittedName>
        <fullName evidence="9">(2Fe-2S)-binding protein</fullName>
    </submittedName>
</protein>
<evidence type="ECO:0000256" key="6">
    <source>
        <dbReference type="ARBA" id="ARBA00034078"/>
    </source>
</evidence>
<evidence type="ECO:0000256" key="5">
    <source>
        <dbReference type="ARBA" id="ARBA00023157"/>
    </source>
</evidence>
<evidence type="ECO:0000256" key="7">
    <source>
        <dbReference type="ARBA" id="ARBA00038001"/>
    </source>
</evidence>
<dbReference type="PANTHER" id="PTHR21496:SF0">
    <property type="entry name" value="RIESKE DOMAIN-CONTAINING PROTEIN"/>
    <property type="match status" value="1"/>
</dbReference>
<dbReference type="Proteomes" id="UP000231542">
    <property type="component" value="Unassembled WGS sequence"/>
</dbReference>
<comment type="caution">
    <text evidence="9">The sequence shown here is derived from an EMBL/GenBank/DDBJ whole genome shotgun (WGS) entry which is preliminary data.</text>
</comment>
<dbReference type="AlphaFoldDB" id="A0A2H0YX92"/>
<dbReference type="GO" id="GO:0016020">
    <property type="term" value="C:membrane"/>
    <property type="evidence" value="ECO:0007669"/>
    <property type="project" value="InterPro"/>
</dbReference>
<dbReference type="CDD" id="cd03528">
    <property type="entry name" value="Rieske_RO_ferredoxin"/>
    <property type="match status" value="1"/>
</dbReference>
<feature type="domain" description="Rieske" evidence="8">
    <location>
        <begin position="3"/>
        <end position="98"/>
    </location>
</feature>
<dbReference type="PANTHER" id="PTHR21496">
    <property type="entry name" value="FERREDOXIN-RELATED"/>
    <property type="match status" value="1"/>
</dbReference>
<evidence type="ECO:0000313" key="10">
    <source>
        <dbReference type="Proteomes" id="UP000231542"/>
    </source>
</evidence>
<sequence>MLIKIAKTNEISAGAMKRFTVRGKKIIIVNLEEKFYALDDTCSHNQCSLSKGELEGGIIICPCHGARFDVSTGKVLALPAVKDLKIYPVQIKKDYLYVEI</sequence>
<dbReference type="InterPro" id="IPR017941">
    <property type="entry name" value="Rieske_2Fe-2S"/>
</dbReference>
<dbReference type="GO" id="GO:0051537">
    <property type="term" value="F:2 iron, 2 sulfur cluster binding"/>
    <property type="evidence" value="ECO:0007669"/>
    <property type="project" value="UniProtKB-KW"/>
</dbReference>
<keyword evidence="4" id="KW-0411">Iron-sulfur</keyword>
<dbReference type="InterPro" id="IPR005805">
    <property type="entry name" value="Rieske_Fe-S_prot_C"/>
</dbReference>
<dbReference type="SUPFAM" id="SSF50022">
    <property type="entry name" value="ISP domain"/>
    <property type="match status" value="1"/>
</dbReference>
<dbReference type="PRINTS" id="PR00162">
    <property type="entry name" value="RIESKE"/>
</dbReference>
<dbReference type="InterPro" id="IPR036922">
    <property type="entry name" value="Rieske_2Fe-2S_sf"/>
</dbReference>
<evidence type="ECO:0000256" key="4">
    <source>
        <dbReference type="ARBA" id="ARBA00023014"/>
    </source>
</evidence>
<proteinExistence type="inferred from homology"/>
<evidence type="ECO:0000313" key="9">
    <source>
        <dbReference type="EMBL" id="PIS42343.1"/>
    </source>
</evidence>
<evidence type="ECO:0000259" key="8">
    <source>
        <dbReference type="PROSITE" id="PS51296"/>
    </source>
</evidence>
<dbReference type="PROSITE" id="PS51296">
    <property type="entry name" value="RIESKE"/>
    <property type="match status" value="1"/>
</dbReference>
<keyword evidence="3" id="KW-0408">Iron</keyword>
<dbReference type="GO" id="GO:0046872">
    <property type="term" value="F:metal ion binding"/>
    <property type="evidence" value="ECO:0007669"/>
    <property type="project" value="UniProtKB-KW"/>
</dbReference>
<comment type="similarity">
    <text evidence="7">Belongs to the bacterial ring-hydroxylating dioxygenase ferredoxin component family.</text>
</comment>
<keyword evidence="5" id="KW-1015">Disulfide bond</keyword>
<keyword evidence="2" id="KW-0479">Metal-binding</keyword>
<dbReference type="Pfam" id="PF00355">
    <property type="entry name" value="Rieske"/>
    <property type="match status" value="1"/>
</dbReference>
<organism evidence="9 10">
    <name type="scientific">Candidatus Kerfeldbacteria bacterium CG08_land_8_20_14_0_20_40_16</name>
    <dbReference type="NCBI Taxonomy" id="2014244"/>
    <lineage>
        <taxon>Bacteria</taxon>
        <taxon>Candidatus Kerfeldiibacteriota</taxon>
    </lineage>
</organism>
<name>A0A2H0YX92_9BACT</name>
<evidence type="ECO:0000256" key="3">
    <source>
        <dbReference type="ARBA" id="ARBA00023004"/>
    </source>
</evidence>
<dbReference type="EMBL" id="PEXU01000047">
    <property type="protein sequence ID" value="PIS42343.1"/>
    <property type="molecule type" value="Genomic_DNA"/>
</dbReference>
<dbReference type="Gene3D" id="2.102.10.10">
    <property type="entry name" value="Rieske [2Fe-2S] iron-sulphur domain"/>
    <property type="match status" value="1"/>
</dbReference>